<evidence type="ECO:0000256" key="1">
    <source>
        <dbReference type="SAM" id="MobiDB-lite"/>
    </source>
</evidence>
<proteinExistence type="predicted"/>
<dbReference type="Proteomes" id="UP000324222">
    <property type="component" value="Unassembled WGS sequence"/>
</dbReference>
<dbReference type="AlphaFoldDB" id="A0A5B7HLB2"/>
<feature type="region of interest" description="Disordered" evidence="1">
    <location>
        <begin position="117"/>
        <end position="143"/>
    </location>
</feature>
<feature type="region of interest" description="Disordered" evidence="1">
    <location>
        <begin position="63"/>
        <end position="105"/>
    </location>
</feature>
<reference evidence="2 3" key="1">
    <citation type="submission" date="2019-05" db="EMBL/GenBank/DDBJ databases">
        <title>Another draft genome of Portunus trituberculatus and its Hox gene families provides insights of decapod evolution.</title>
        <authorList>
            <person name="Jeong J.-H."/>
            <person name="Song I."/>
            <person name="Kim S."/>
            <person name="Choi T."/>
            <person name="Kim D."/>
            <person name="Ryu S."/>
            <person name="Kim W."/>
        </authorList>
    </citation>
    <scope>NUCLEOTIDE SEQUENCE [LARGE SCALE GENOMIC DNA]</scope>
    <source>
        <tissue evidence="2">Muscle</tissue>
    </source>
</reference>
<gene>
    <name evidence="2" type="ORF">E2C01_064621</name>
</gene>
<keyword evidence="3" id="KW-1185">Reference proteome</keyword>
<dbReference type="EMBL" id="VSRR010031011">
    <property type="protein sequence ID" value="MPC70375.1"/>
    <property type="molecule type" value="Genomic_DNA"/>
</dbReference>
<comment type="caution">
    <text evidence="2">The sequence shown here is derived from an EMBL/GenBank/DDBJ whole genome shotgun (WGS) entry which is preliminary data.</text>
</comment>
<evidence type="ECO:0000313" key="2">
    <source>
        <dbReference type="EMBL" id="MPC70375.1"/>
    </source>
</evidence>
<name>A0A5B7HLB2_PORTR</name>
<feature type="compositionally biased region" description="Polar residues" evidence="1">
    <location>
        <begin position="78"/>
        <end position="91"/>
    </location>
</feature>
<evidence type="ECO:0000313" key="3">
    <source>
        <dbReference type="Proteomes" id="UP000324222"/>
    </source>
</evidence>
<feature type="compositionally biased region" description="Pro residues" evidence="1">
    <location>
        <begin position="132"/>
        <end position="143"/>
    </location>
</feature>
<sequence>MHSCSAVAGSRLPYADAGAVMRDTVQASLPLGVAKRAGTCEGSSPSQAQRSVLGVGTRAWEHKMAGGGGLNRGRVAPGQTNQIKNTFTLNPRGNPRDNGEVGASGLLRPVIQSCSASRQLPGCHGDPGTAPLLPPPEQYPRYT</sequence>
<accession>A0A5B7HLB2</accession>
<organism evidence="2 3">
    <name type="scientific">Portunus trituberculatus</name>
    <name type="common">Swimming crab</name>
    <name type="synonym">Neptunus trituberculatus</name>
    <dbReference type="NCBI Taxonomy" id="210409"/>
    <lineage>
        <taxon>Eukaryota</taxon>
        <taxon>Metazoa</taxon>
        <taxon>Ecdysozoa</taxon>
        <taxon>Arthropoda</taxon>
        <taxon>Crustacea</taxon>
        <taxon>Multicrustacea</taxon>
        <taxon>Malacostraca</taxon>
        <taxon>Eumalacostraca</taxon>
        <taxon>Eucarida</taxon>
        <taxon>Decapoda</taxon>
        <taxon>Pleocyemata</taxon>
        <taxon>Brachyura</taxon>
        <taxon>Eubrachyura</taxon>
        <taxon>Portunoidea</taxon>
        <taxon>Portunidae</taxon>
        <taxon>Portuninae</taxon>
        <taxon>Portunus</taxon>
    </lineage>
</organism>
<protein>
    <submittedName>
        <fullName evidence="2">Uncharacterized protein</fullName>
    </submittedName>
</protein>